<sequence>MEKIITKAYTFDDLLAIPNYSNVLPHETNLSVKLTKKLTLKLPIISAAMDTVTESKLAIAMAKAGGIGIIHKNMSIDLQVKEVLKVKKVKLTKDELNLACIDKDKHLVVGAGIGISNDLIERATALVKAGVDLLVLDTAHGHSQKVIDAVKQIKKLFPKVDLVAGNVATAEATYALFNAGADVVKVGIGPGSICTTRIVSGVGYPQATAVMNCANVAKQFKKAIIADGGIKYSGDITKALGLGASTVMLGSLLARSTEAPGEQIKIKNKLYKVYRGMGSIKAMQNGSKDRYFQNGTKKLIPEGVEGMVPIEGTVSNILYQLAGGLRSGMGYLGSKTISELQKKAKYVVISNASLIESHPHSLSVIKETTNYKK</sequence>
<dbReference type="Gene3D" id="3.20.20.70">
    <property type="entry name" value="Aldolase class I"/>
    <property type="match status" value="2"/>
</dbReference>
<organism evidence="10 11">
    <name type="scientific">Candidatus Malacoplasma girerdii</name>
    <dbReference type="NCBI Taxonomy" id="1318617"/>
    <lineage>
        <taxon>Bacteria</taxon>
        <taxon>Bacillati</taxon>
        <taxon>Mycoplasmatota</taxon>
        <taxon>Mycoplasmoidales</taxon>
        <taxon>Mycoplasmoidaceae</taxon>
        <taxon>Malacoplasma</taxon>
    </lineage>
</organism>
<keyword evidence="11" id="KW-1185">Reference proteome</keyword>
<evidence type="ECO:0000256" key="1">
    <source>
        <dbReference type="ARBA" id="ARBA00001958"/>
    </source>
</evidence>
<reference evidence="10 11" key="1">
    <citation type="journal article" date="2014" name="PLoS ONE">
        <title>An emerging Mycoplasma associated with trichomoniasis, vaginal infection and disease.</title>
        <authorList>
            <consortium name="Vaginal Microbiome Consortium"/>
            <person name="Fettweis J.M."/>
            <person name="Serrano M.G."/>
            <person name="Huang B."/>
            <person name="Brooks J.P."/>
            <person name="Glascock A.L."/>
            <person name="Sheth N.U."/>
            <person name="Strauss J.F.III."/>
            <person name="Jefferson K.K."/>
            <person name="Buck G.A."/>
        </authorList>
    </citation>
    <scope>NUCLEOTIDE SEQUENCE [LARGE SCALE GENOMIC DNA]</scope>
    <source>
        <strain evidence="10 11">VCU_M1</strain>
    </source>
</reference>
<dbReference type="PROSITE" id="PS00487">
    <property type="entry name" value="IMP_DH_GMP_RED"/>
    <property type="match status" value="1"/>
</dbReference>
<evidence type="ECO:0000256" key="7">
    <source>
        <dbReference type="ARBA" id="ARBA00023027"/>
    </source>
</evidence>
<feature type="domain" description="IMP dehydrogenase/GMP reductase" evidence="9">
    <location>
        <begin position="8"/>
        <end position="360"/>
    </location>
</feature>
<evidence type="ECO:0000259" key="9">
    <source>
        <dbReference type="Pfam" id="PF00478"/>
    </source>
</evidence>
<comment type="cofactor">
    <cofactor evidence="1">
        <name>K(+)</name>
        <dbReference type="ChEBI" id="CHEBI:29103"/>
    </cofactor>
</comment>
<comment type="catalytic activity">
    <reaction evidence="8">
        <text>IMP + NAD(+) + H2O = XMP + NADH + H(+)</text>
        <dbReference type="Rhea" id="RHEA:11708"/>
        <dbReference type="ChEBI" id="CHEBI:15377"/>
        <dbReference type="ChEBI" id="CHEBI:15378"/>
        <dbReference type="ChEBI" id="CHEBI:57464"/>
        <dbReference type="ChEBI" id="CHEBI:57540"/>
        <dbReference type="ChEBI" id="CHEBI:57945"/>
        <dbReference type="ChEBI" id="CHEBI:58053"/>
        <dbReference type="EC" id="1.1.1.205"/>
    </reaction>
</comment>
<dbReference type="AlphaFoldDB" id="A0A097STH4"/>
<keyword evidence="4" id="KW-0658">Purine biosynthesis</keyword>
<keyword evidence="5" id="KW-0630">Potassium</keyword>
<dbReference type="FunFam" id="3.20.20.70:FF:000424">
    <property type="entry name" value="Inosine-5'-monophosphate dehydrogenase 2"/>
    <property type="match status" value="1"/>
</dbReference>
<name>A0A097STH4_9BACT</name>
<dbReference type="GO" id="GO:0006183">
    <property type="term" value="P:GTP biosynthetic process"/>
    <property type="evidence" value="ECO:0007669"/>
    <property type="project" value="TreeGrafter"/>
</dbReference>
<dbReference type="KEGG" id="mgj:MGM1_5380"/>
<dbReference type="eggNOG" id="COG0516">
    <property type="taxonomic scope" value="Bacteria"/>
</dbReference>
<keyword evidence="3" id="KW-0332">GMP biosynthesis</keyword>
<dbReference type="STRING" id="1318617.MGM1_5380"/>
<dbReference type="InterPro" id="IPR013785">
    <property type="entry name" value="Aldolase_TIM"/>
</dbReference>
<proteinExistence type="inferred from homology"/>
<dbReference type="GO" id="GO:0006177">
    <property type="term" value="P:GMP biosynthetic process"/>
    <property type="evidence" value="ECO:0007669"/>
    <property type="project" value="UniProtKB-KW"/>
</dbReference>
<dbReference type="EMBL" id="CP007711">
    <property type="protein sequence ID" value="AIV03898.1"/>
    <property type="molecule type" value="Genomic_DNA"/>
</dbReference>
<evidence type="ECO:0000256" key="2">
    <source>
        <dbReference type="ARBA" id="ARBA00005502"/>
    </source>
</evidence>
<dbReference type="SMART" id="SM01240">
    <property type="entry name" value="IMPDH"/>
    <property type="match status" value="1"/>
</dbReference>
<dbReference type="PANTHER" id="PTHR11911">
    <property type="entry name" value="INOSINE-5-MONOPHOSPHATE DEHYDROGENASE RELATED"/>
    <property type="match status" value="1"/>
</dbReference>
<gene>
    <name evidence="10" type="primary">guaB</name>
    <name evidence="10" type="ORF">MGM1_5380</name>
</gene>
<keyword evidence="6" id="KW-0560">Oxidoreductase</keyword>
<dbReference type="HOGENOM" id="CLU_022552_5_0_14"/>
<accession>A0A097STH4</accession>
<keyword evidence="7" id="KW-0520">NAD</keyword>
<dbReference type="InterPro" id="IPR015875">
    <property type="entry name" value="IMP_DH/GMP_Rdtase_CS"/>
</dbReference>
<evidence type="ECO:0000256" key="4">
    <source>
        <dbReference type="ARBA" id="ARBA00022755"/>
    </source>
</evidence>
<evidence type="ECO:0000256" key="5">
    <source>
        <dbReference type="ARBA" id="ARBA00022958"/>
    </source>
</evidence>
<comment type="similarity">
    <text evidence="2">Belongs to the IMPDH/GMPR family.</text>
</comment>
<dbReference type="SUPFAM" id="SSF51412">
    <property type="entry name" value="Inosine monophosphate dehydrogenase (IMPDH)"/>
    <property type="match status" value="1"/>
</dbReference>
<dbReference type="PANTHER" id="PTHR11911:SF111">
    <property type="entry name" value="INOSINE-5'-MONOPHOSPHATE DEHYDROGENASE"/>
    <property type="match status" value="1"/>
</dbReference>
<dbReference type="InterPro" id="IPR005990">
    <property type="entry name" value="IMP_DH"/>
</dbReference>
<evidence type="ECO:0000256" key="8">
    <source>
        <dbReference type="ARBA" id="ARBA00048028"/>
    </source>
</evidence>
<dbReference type="Proteomes" id="UP000030066">
    <property type="component" value="Chromosome"/>
</dbReference>
<dbReference type="CDD" id="cd00381">
    <property type="entry name" value="IMPDH"/>
    <property type="match status" value="1"/>
</dbReference>
<evidence type="ECO:0000313" key="10">
    <source>
        <dbReference type="EMBL" id="AIV03898.1"/>
    </source>
</evidence>
<evidence type="ECO:0000313" key="11">
    <source>
        <dbReference type="Proteomes" id="UP000030066"/>
    </source>
</evidence>
<protein>
    <submittedName>
        <fullName evidence="10">GMP reductase GuaB</fullName>
    </submittedName>
</protein>
<evidence type="ECO:0000256" key="3">
    <source>
        <dbReference type="ARBA" id="ARBA00022749"/>
    </source>
</evidence>
<dbReference type="Pfam" id="PF00478">
    <property type="entry name" value="IMPDH"/>
    <property type="match status" value="1"/>
</dbReference>
<dbReference type="InterPro" id="IPR001093">
    <property type="entry name" value="IMP_DH_GMPRt"/>
</dbReference>
<dbReference type="GO" id="GO:0003938">
    <property type="term" value="F:IMP dehydrogenase activity"/>
    <property type="evidence" value="ECO:0007669"/>
    <property type="project" value="UniProtKB-EC"/>
</dbReference>
<evidence type="ECO:0000256" key="6">
    <source>
        <dbReference type="ARBA" id="ARBA00023002"/>
    </source>
</evidence>